<dbReference type="EMBL" id="JABBWK010000017">
    <property type="protein sequence ID" value="KAG1902478.1"/>
    <property type="molecule type" value="Genomic_DNA"/>
</dbReference>
<dbReference type="GeneID" id="64665040"/>
<gene>
    <name evidence="1" type="ORF">F5891DRAFT_163918</name>
</gene>
<dbReference type="AlphaFoldDB" id="A0AAD4ECL0"/>
<dbReference type="Proteomes" id="UP001195769">
    <property type="component" value="Unassembled WGS sequence"/>
</dbReference>
<sequence>MTHFSNVQPTRQKGSVPPDAIIRPLVERYAASGYSNSEIISRLRTHKETSNFKISLSLLKSAAHNGDLSLPVVKHTVKSIGPAIGHVRQRFPKQGSHDVKQTLLQEEQLMVPRTFILQYMNVHRAIIVPMSGDPHHVPLPSIALADMKILKDRFSRAIRDSSRMNPGESRTDLIVLLQIIWDRIMLPIIDVLEHVLKPKRPSRIWLCPTAAFTSIPLHAAHPFQTKADRSGKEPCLEDGR</sequence>
<organism evidence="1 2">
    <name type="scientific">Suillus fuscotomentosus</name>
    <dbReference type="NCBI Taxonomy" id="1912939"/>
    <lineage>
        <taxon>Eukaryota</taxon>
        <taxon>Fungi</taxon>
        <taxon>Dikarya</taxon>
        <taxon>Basidiomycota</taxon>
        <taxon>Agaricomycotina</taxon>
        <taxon>Agaricomycetes</taxon>
        <taxon>Agaricomycetidae</taxon>
        <taxon>Boletales</taxon>
        <taxon>Suillineae</taxon>
        <taxon>Suillaceae</taxon>
        <taxon>Suillus</taxon>
    </lineage>
</organism>
<comment type="caution">
    <text evidence="1">The sequence shown here is derived from an EMBL/GenBank/DDBJ whole genome shotgun (WGS) entry which is preliminary data.</text>
</comment>
<name>A0AAD4ECL0_9AGAM</name>
<evidence type="ECO:0000313" key="1">
    <source>
        <dbReference type="EMBL" id="KAG1902478.1"/>
    </source>
</evidence>
<proteinExistence type="predicted"/>
<dbReference type="RefSeq" id="XP_041228053.1">
    <property type="nucleotide sequence ID" value="XM_041370742.1"/>
</dbReference>
<evidence type="ECO:0000313" key="2">
    <source>
        <dbReference type="Proteomes" id="UP001195769"/>
    </source>
</evidence>
<accession>A0AAD4ECL0</accession>
<protein>
    <submittedName>
        <fullName evidence="1">Uncharacterized protein</fullName>
    </submittedName>
</protein>
<reference evidence="1" key="1">
    <citation type="journal article" date="2020" name="New Phytol.">
        <title>Comparative genomics reveals dynamic genome evolution in host specialist ectomycorrhizal fungi.</title>
        <authorList>
            <person name="Lofgren L.A."/>
            <person name="Nguyen N.H."/>
            <person name="Vilgalys R."/>
            <person name="Ruytinx J."/>
            <person name="Liao H.L."/>
            <person name="Branco S."/>
            <person name="Kuo A."/>
            <person name="LaButti K."/>
            <person name="Lipzen A."/>
            <person name="Andreopoulos W."/>
            <person name="Pangilinan J."/>
            <person name="Riley R."/>
            <person name="Hundley H."/>
            <person name="Na H."/>
            <person name="Barry K."/>
            <person name="Grigoriev I.V."/>
            <person name="Stajich J.E."/>
            <person name="Kennedy P.G."/>
        </authorList>
    </citation>
    <scope>NUCLEOTIDE SEQUENCE</scope>
    <source>
        <strain evidence="1">FC203</strain>
    </source>
</reference>
<keyword evidence="2" id="KW-1185">Reference proteome</keyword>